<reference evidence="1 2" key="1">
    <citation type="submission" date="2016-08" db="EMBL/GenBank/DDBJ databases">
        <title>Complete genome sequence of Flavobacterium johnsoniae strain GSE09, a volatile-producing biocontrol agent isolated from cucumber (Cucumis sativus).</title>
        <authorList>
            <person name="Jeong J.-J."/>
            <person name="Oh J.Y."/>
            <person name="Jim Y.J."/>
            <person name="Sang M.K."/>
            <person name="Kim K.D."/>
        </authorList>
    </citation>
    <scope>NUCLEOTIDE SEQUENCE [LARGE SCALE GENOMIC DNA]</scope>
    <source>
        <strain evidence="1 2">GSE09</strain>
    </source>
</reference>
<dbReference type="AlphaFoldDB" id="A0AAC9D6E4"/>
<sequence>MYIANLYTNTHDQMNMSKFQCKNVSPKTVFYRN</sequence>
<gene>
    <name evidence="1" type="ORF">BB050_03213</name>
</gene>
<evidence type="ECO:0000313" key="2">
    <source>
        <dbReference type="Proteomes" id="UP000093276"/>
    </source>
</evidence>
<accession>A0AAC9D6E4</accession>
<evidence type="ECO:0000313" key="1">
    <source>
        <dbReference type="EMBL" id="AOC96302.1"/>
    </source>
</evidence>
<dbReference type="EMBL" id="CP016907">
    <property type="protein sequence ID" value="AOC96302.1"/>
    <property type="molecule type" value="Genomic_DNA"/>
</dbReference>
<protein>
    <submittedName>
        <fullName evidence="1">Uncharacterized protein</fullName>
    </submittedName>
</protein>
<dbReference type="Proteomes" id="UP000093276">
    <property type="component" value="Chromosome"/>
</dbReference>
<proteinExistence type="predicted"/>
<name>A0AAC9D6E4_9FLAO</name>
<organism evidence="1 2">
    <name type="scientific">Flavobacterium anhuiense</name>
    <dbReference type="NCBI Taxonomy" id="459526"/>
    <lineage>
        <taxon>Bacteria</taxon>
        <taxon>Pseudomonadati</taxon>
        <taxon>Bacteroidota</taxon>
        <taxon>Flavobacteriia</taxon>
        <taxon>Flavobacteriales</taxon>
        <taxon>Flavobacteriaceae</taxon>
        <taxon>Flavobacterium</taxon>
    </lineage>
</organism>
<dbReference type="KEGG" id="fjg:BB050_03213"/>